<dbReference type="Pfam" id="PF00011">
    <property type="entry name" value="HSP20"/>
    <property type="match status" value="1"/>
</dbReference>
<comment type="caution">
    <text evidence="6">The sequence shown here is derived from an EMBL/GenBank/DDBJ whole genome shotgun (WGS) entry which is preliminary data.</text>
</comment>
<dbReference type="SUPFAM" id="SSF49764">
    <property type="entry name" value="HSP20-like chaperones"/>
    <property type="match status" value="1"/>
</dbReference>
<feature type="region of interest" description="Disordered" evidence="4">
    <location>
        <begin position="149"/>
        <end position="203"/>
    </location>
</feature>
<dbReference type="InterPro" id="IPR005031">
    <property type="entry name" value="COQ10_START"/>
</dbReference>
<dbReference type="InterPro" id="IPR002068">
    <property type="entry name" value="A-crystallin/Hsp20_dom"/>
</dbReference>
<dbReference type="PROSITE" id="PS01031">
    <property type="entry name" value="SHSP"/>
    <property type="match status" value="1"/>
</dbReference>
<evidence type="ECO:0000256" key="3">
    <source>
        <dbReference type="RuleBase" id="RU003616"/>
    </source>
</evidence>
<sequence>MARMEHAVEINAPVHVVYDQLLRFEEYPRFMESVRAVRRIDGRHLRWQAHAGDQNLEWDIEITQQVPGRAIAWRKPGEARLEGRIELEKVEPPGGLGQRGGFHDGQLAIEEHTRLRLIMDCDAADGVAYDEMMARRAGHDLARFKKCVESQASGPHPAQPEPQRGMDGGSDMTPAPSDAAGVAYRRPRKAEDTGPGPLLDMRPPWLPPFLPAWESPLQIMRRMSQGVEKIMDGVMAGARLDAHRAASPSSSASSANEAYRNGGAWSPLVEVTRSDDGIVVQAELAGVRREDVQIDIRADRLMIEGDRRPQQPNHPGEARRSERSYGHFYRVVDLPLGADPEAATASMRDGLLEVRVPVRRGAAECRRLDIQAPE</sequence>
<evidence type="ECO:0000313" key="7">
    <source>
        <dbReference type="Proteomes" id="UP001352263"/>
    </source>
</evidence>
<gene>
    <name evidence="6" type="ORF">RY831_10370</name>
</gene>
<reference evidence="6 7" key="1">
    <citation type="submission" date="2023-10" db="EMBL/GenBank/DDBJ databases">
        <title>Noviherbaspirillum sp. CPCC 100848 genome assembly.</title>
        <authorList>
            <person name="Li X.Y."/>
            <person name="Fang X.M."/>
        </authorList>
    </citation>
    <scope>NUCLEOTIDE SEQUENCE [LARGE SCALE GENOMIC DNA]</scope>
    <source>
        <strain evidence="6 7">CPCC 100848</strain>
    </source>
</reference>
<protein>
    <submittedName>
        <fullName evidence="6">Hsp20 family protein</fullName>
    </submittedName>
</protein>
<evidence type="ECO:0000256" key="1">
    <source>
        <dbReference type="ARBA" id="ARBA00008918"/>
    </source>
</evidence>
<keyword evidence="7" id="KW-1185">Reference proteome</keyword>
<dbReference type="CDD" id="cd06464">
    <property type="entry name" value="ACD_sHsps-like"/>
    <property type="match status" value="1"/>
</dbReference>
<dbReference type="PANTHER" id="PTHR11527">
    <property type="entry name" value="HEAT-SHOCK PROTEIN 20 FAMILY MEMBER"/>
    <property type="match status" value="1"/>
</dbReference>
<dbReference type="InterPro" id="IPR008978">
    <property type="entry name" value="HSP20-like_chaperone"/>
</dbReference>
<evidence type="ECO:0000256" key="4">
    <source>
        <dbReference type="SAM" id="MobiDB-lite"/>
    </source>
</evidence>
<proteinExistence type="inferred from homology"/>
<name>A0ABU6J804_9BURK</name>
<dbReference type="RefSeq" id="WP_326506272.1">
    <property type="nucleotide sequence ID" value="NZ_JAWIIV010000007.1"/>
</dbReference>
<dbReference type="InterPro" id="IPR031107">
    <property type="entry name" value="Small_HSP"/>
</dbReference>
<dbReference type="CDD" id="cd07817">
    <property type="entry name" value="SRPBCC_8"/>
    <property type="match status" value="1"/>
</dbReference>
<feature type="region of interest" description="Disordered" evidence="4">
    <location>
        <begin position="304"/>
        <end position="324"/>
    </location>
</feature>
<dbReference type="Gene3D" id="2.60.40.790">
    <property type="match status" value="1"/>
</dbReference>
<dbReference type="InterPro" id="IPR023393">
    <property type="entry name" value="START-like_dom_sf"/>
</dbReference>
<comment type="similarity">
    <text evidence="2 3">Belongs to the small heat shock protein (HSP20) family.</text>
</comment>
<evidence type="ECO:0000256" key="2">
    <source>
        <dbReference type="PROSITE-ProRule" id="PRU00285"/>
    </source>
</evidence>
<evidence type="ECO:0000313" key="6">
    <source>
        <dbReference type="EMBL" id="MEC4719556.1"/>
    </source>
</evidence>
<dbReference type="Proteomes" id="UP001352263">
    <property type="component" value="Unassembled WGS sequence"/>
</dbReference>
<comment type="similarity">
    <text evidence="1">Belongs to the ribosome association toxin RatA family.</text>
</comment>
<organism evidence="6 7">
    <name type="scientific">Noviherbaspirillum album</name>
    <dbReference type="NCBI Taxonomy" id="3080276"/>
    <lineage>
        <taxon>Bacteria</taxon>
        <taxon>Pseudomonadati</taxon>
        <taxon>Pseudomonadota</taxon>
        <taxon>Betaproteobacteria</taxon>
        <taxon>Burkholderiales</taxon>
        <taxon>Oxalobacteraceae</taxon>
        <taxon>Noviherbaspirillum</taxon>
    </lineage>
</organism>
<accession>A0ABU6J804</accession>
<dbReference type="Pfam" id="PF03364">
    <property type="entry name" value="Polyketide_cyc"/>
    <property type="match status" value="1"/>
</dbReference>
<feature type="domain" description="SHSP" evidence="5">
    <location>
        <begin position="259"/>
        <end position="373"/>
    </location>
</feature>
<evidence type="ECO:0000259" key="5">
    <source>
        <dbReference type="PROSITE" id="PS01031"/>
    </source>
</evidence>
<dbReference type="EMBL" id="JAWIIV010000007">
    <property type="protein sequence ID" value="MEC4719556.1"/>
    <property type="molecule type" value="Genomic_DNA"/>
</dbReference>
<dbReference type="SUPFAM" id="SSF55961">
    <property type="entry name" value="Bet v1-like"/>
    <property type="match status" value="1"/>
</dbReference>
<dbReference type="Gene3D" id="3.30.530.20">
    <property type="match status" value="1"/>
</dbReference>